<evidence type="ECO:0000313" key="1">
    <source>
        <dbReference type="EMBL" id="KAA6312800.1"/>
    </source>
</evidence>
<dbReference type="EMBL" id="SNRY01006347">
    <property type="protein sequence ID" value="KAA6312800.1"/>
    <property type="molecule type" value="Genomic_DNA"/>
</dbReference>
<reference evidence="1" key="1">
    <citation type="submission" date="2019-03" db="EMBL/GenBank/DDBJ databases">
        <title>Single cell metagenomics reveals metabolic interactions within the superorganism composed of flagellate Streblomastix strix and complex community of Bacteroidetes bacteria on its surface.</title>
        <authorList>
            <person name="Treitli S.C."/>
            <person name="Kolisko M."/>
            <person name="Husnik F."/>
            <person name="Keeling P."/>
            <person name="Hampl V."/>
        </authorList>
    </citation>
    <scope>NUCLEOTIDE SEQUENCE</scope>
    <source>
        <strain evidence="1">STM</strain>
    </source>
</reference>
<sequence>EVNGIRPSVTPAQVKVIWELTDESELAGLISEYRQSNLSSNTNIDIQSGTVSCYTWESIPLIKEKSLQYSVFNKNDMRYGLMNYDGLTLNLGLYGWVEMRSPAIIKGTYKVNIGYYSQNKATKDGKFTITLDGKYVGVELTANGASTTTAQLLKTNIGTVTFDETTSYVLRIIKTDDISVLLDYVEFEPVK</sequence>
<comment type="caution">
    <text evidence="1">The sequence shown here is derived from an EMBL/GenBank/DDBJ whole genome shotgun (WGS) entry which is preliminary data.</text>
</comment>
<protein>
    <submittedName>
        <fullName evidence="1">Uncharacterized protein</fullName>
    </submittedName>
</protein>
<dbReference type="AlphaFoldDB" id="A0A5J4PV77"/>
<organism evidence="1">
    <name type="scientific">termite gut metagenome</name>
    <dbReference type="NCBI Taxonomy" id="433724"/>
    <lineage>
        <taxon>unclassified sequences</taxon>
        <taxon>metagenomes</taxon>
        <taxon>organismal metagenomes</taxon>
    </lineage>
</organism>
<accession>A0A5J4PV77</accession>
<name>A0A5J4PV77_9ZZZZ</name>
<proteinExistence type="predicted"/>
<feature type="non-terminal residue" evidence="1">
    <location>
        <position position="1"/>
    </location>
</feature>
<gene>
    <name evidence="1" type="ORF">EZS27_036328</name>
</gene>